<dbReference type="EMBL" id="CP060731">
    <property type="protein sequence ID" value="QNN78668.1"/>
    <property type="molecule type" value="Genomic_DNA"/>
</dbReference>
<keyword evidence="1" id="KW-0472">Membrane</keyword>
<sequence>MNDSLKTLLIIAFLILIVWNLGAGLYYMLVDKSESKRTVNALTRRIALSVGLILLVVLAIKMGWIQPHGVNPG</sequence>
<dbReference type="GeneID" id="81470180"/>
<dbReference type="Proteomes" id="UP000515506">
    <property type="component" value="Chromosome"/>
</dbReference>
<evidence type="ECO:0000313" key="5">
    <source>
        <dbReference type="Proteomes" id="UP000515838"/>
    </source>
</evidence>
<dbReference type="EMBL" id="CP060028">
    <property type="protein sequence ID" value="QND79467.1"/>
    <property type="molecule type" value="Genomic_DNA"/>
</dbReference>
<accession>A0A7G6UKC0</accession>
<dbReference type="OrthoDB" id="7066027at2"/>
<keyword evidence="4" id="KW-1185">Reference proteome</keyword>
<protein>
    <submittedName>
        <fullName evidence="3">Twin transmembrane helix small protein</fullName>
    </submittedName>
</protein>
<keyword evidence="1" id="KW-1133">Transmembrane helix</keyword>
<dbReference type="RefSeq" id="WP_162108604.1">
    <property type="nucleotide sequence ID" value="NZ_CP060028.1"/>
</dbReference>
<proteinExistence type="predicted"/>
<organism evidence="3 5">
    <name type="scientific">Pseudoxanthomonas mexicana</name>
    <dbReference type="NCBI Taxonomy" id="128785"/>
    <lineage>
        <taxon>Bacteria</taxon>
        <taxon>Pseudomonadati</taxon>
        <taxon>Pseudomonadota</taxon>
        <taxon>Gammaproteobacteria</taxon>
        <taxon>Lysobacterales</taxon>
        <taxon>Lysobacteraceae</taxon>
        <taxon>Pseudoxanthomonas</taxon>
    </lineage>
</organism>
<feature type="transmembrane region" description="Helical" evidence="1">
    <location>
        <begin position="42"/>
        <end position="65"/>
    </location>
</feature>
<evidence type="ECO:0000313" key="4">
    <source>
        <dbReference type="Proteomes" id="UP000515506"/>
    </source>
</evidence>
<evidence type="ECO:0000256" key="1">
    <source>
        <dbReference type="SAM" id="Phobius"/>
    </source>
</evidence>
<feature type="transmembrane region" description="Helical" evidence="1">
    <location>
        <begin position="6"/>
        <end position="30"/>
    </location>
</feature>
<reference evidence="2 4" key="2">
    <citation type="submission" date="2020-08" db="EMBL/GenBank/DDBJ databases">
        <title>Streptomycin resistant and MDR strain, P. mexicana.</title>
        <authorList>
            <person name="Ganesh-kumar S."/>
            <person name="Zhe T."/>
            <person name="Yu Z."/>
            <person name="Min Y."/>
        </authorList>
    </citation>
    <scope>NUCLEOTIDE SEQUENCE [LARGE SCALE GENOMIC DNA]</scope>
    <source>
        <strain evidence="2 4">GTZY</strain>
    </source>
</reference>
<keyword evidence="1 3" id="KW-0812">Transmembrane</keyword>
<evidence type="ECO:0000313" key="3">
    <source>
        <dbReference type="EMBL" id="QNN78668.1"/>
    </source>
</evidence>
<dbReference type="NCBIfam" id="NF033233">
    <property type="entry name" value="twin_helix"/>
    <property type="match status" value="1"/>
</dbReference>
<dbReference type="AlphaFoldDB" id="A0A7G6UKC0"/>
<gene>
    <name evidence="2" type="ORF">H4W19_14065</name>
    <name evidence="3" type="ORF">IAE60_04330</name>
</gene>
<evidence type="ECO:0000313" key="2">
    <source>
        <dbReference type="EMBL" id="QND79467.1"/>
    </source>
</evidence>
<dbReference type="Proteomes" id="UP000515838">
    <property type="component" value="Chromosome"/>
</dbReference>
<dbReference type="Pfam" id="PF11137">
    <property type="entry name" value="DUF2909"/>
    <property type="match status" value="1"/>
</dbReference>
<name>A0A7G6UKC0_PSEMX</name>
<reference evidence="3 5" key="1">
    <citation type="submission" date="2020-08" db="EMBL/GenBank/DDBJ databases">
        <title>Streptomycin Non-resistant strain, P. mexicana.</title>
        <authorList>
            <person name="Ganesh-Kumar S."/>
            <person name="Zhe T."/>
            <person name="Yu Z."/>
            <person name="Min Y."/>
        </authorList>
    </citation>
    <scope>NUCLEOTIDE SEQUENCE [LARGE SCALE GENOMIC DNA]</scope>
    <source>
        <strain evidence="3 5">GTZY2</strain>
    </source>
</reference>
<dbReference type="InterPro" id="IPR021313">
    <property type="entry name" value="DUF2909"/>
</dbReference>